<dbReference type="CDD" id="cd08771">
    <property type="entry name" value="DLP_1"/>
    <property type="match status" value="1"/>
</dbReference>
<dbReference type="PANTHER" id="PTHR11566">
    <property type="entry name" value="DYNAMIN"/>
    <property type="match status" value="1"/>
</dbReference>
<keyword evidence="1" id="KW-0547">Nucleotide-binding</keyword>
<dbReference type="KEGG" id="adl:AURDEDRAFT_174504"/>
<dbReference type="GO" id="GO:0005874">
    <property type="term" value="C:microtubule"/>
    <property type="evidence" value="ECO:0007669"/>
    <property type="project" value="TreeGrafter"/>
</dbReference>
<dbReference type="AlphaFoldDB" id="J0CYR1"/>
<feature type="compositionally biased region" description="Polar residues" evidence="3">
    <location>
        <begin position="1"/>
        <end position="27"/>
    </location>
</feature>
<dbReference type="EMBL" id="JH687861">
    <property type="protein sequence ID" value="EJD36453.1"/>
    <property type="molecule type" value="Genomic_DNA"/>
</dbReference>
<feature type="domain" description="Dynamin-type G" evidence="5">
    <location>
        <begin position="74"/>
        <end position="381"/>
    </location>
</feature>
<dbReference type="Pfam" id="PF00350">
    <property type="entry name" value="Dynamin_N"/>
    <property type="match status" value="1"/>
</dbReference>
<dbReference type="SMART" id="SM00053">
    <property type="entry name" value="DYNc"/>
    <property type="match status" value="1"/>
</dbReference>
<evidence type="ECO:0008006" key="8">
    <source>
        <dbReference type="Google" id="ProtNLM"/>
    </source>
</evidence>
<dbReference type="InterPro" id="IPR022812">
    <property type="entry name" value="Dynamin"/>
</dbReference>
<gene>
    <name evidence="6" type="ORF">AURDEDRAFT_174504</name>
</gene>
<reference evidence="7" key="1">
    <citation type="journal article" date="2012" name="Science">
        <title>The Paleozoic origin of enzymatic lignin decomposition reconstructed from 31 fungal genomes.</title>
        <authorList>
            <person name="Floudas D."/>
            <person name="Binder M."/>
            <person name="Riley R."/>
            <person name="Barry K."/>
            <person name="Blanchette R.A."/>
            <person name="Henrissat B."/>
            <person name="Martinez A.T."/>
            <person name="Otillar R."/>
            <person name="Spatafora J.W."/>
            <person name="Yadav J.S."/>
            <person name="Aerts A."/>
            <person name="Benoit I."/>
            <person name="Boyd A."/>
            <person name="Carlson A."/>
            <person name="Copeland A."/>
            <person name="Coutinho P.M."/>
            <person name="de Vries R.P."/>
            <person name="Ferreira P."/>
            <person name="Findley K."/>
            <person name="Foster B."/>
            <person name="Gaskell J."/>
            <person name="Glotzer D."/>
            <person name="Gorecki P."/>
            <person name="Heitman J."/>
            <person name="Hesse C."/>
            <person name="Hori C."/>
            <person name="Igarashi K."/>
            <person name="Jurgens J.A."/>
            <person name="Kallen N."/>
            <person name="Kersten P."/>
            <person name="Kohler A."/>
            <person name="Kuees U."/>
            <person name="Kumar T.K.A."/>
            <person name="Kuo A."/>
            <person name="LaButti K."/>
            <person name="Larrondo L.F."/>
            <person name="Lindquist E."/>
            <person name="Ling A."/>
            <person name="Lombard V."/>
            <person name="Lucas S."/>
            <person name="Lundell T."/>
            <person name="Martin R."/>
            <person name="McLaughlin D.J."/>
            <person name="Morgenstern I."/>
            <person name="Morin E."/>
            <person name="Murat C."/>
            <person name="Nagy L.G."/>
            <person name="Nolan M."/>
            <person name="Ohm R.A."/>
            <person name="Patyshakuliyeva A."/>
            <person name="Rokas A."/>
            <person name="Ruiz-Duenas F.J."/>
            <person name="Sabat G."/>
            <person name="Salamov A."/>
            <person name="Samejima M."/>
            <person name="Schmutz J."/>
            <person name="Slot J.C."/>
            <person name="St John F."/>
            <person name="Stenlid J."/>
            <person name="Sun H."/>
            <person name="Sun S."/>
            <person name="Syed K."/>
            <person name="Tsang A."/>
            <person name="Wiebenga A."/>
            <person name="Young D."/>
            <person name="Pisabarro A."/>
            <person name="Eastwood D.C."/>
            <person name="Martin F."/>
            <person name="Cullen D."/>
            <person name="Grigoriev I.V."/>
            <person name="Hibbett D.S."/>
        </authorList>
    </citation>
    <scope>NUCLEOTIDE SEQUENCE [LARGE SCALE GENOMIC DNA]</scope>
    <source>
        <strain evidence="7">TFB10046</strain>
    </source>
</reference>
<feature type="domain" description="GED" evidence="4">
    <location>
        <begin position="652"/>
        <end position="744"/>
    </location>
</feature>
<dbReference type="InterPro" id="IPR000375">
    <property type="entry name" value="Dynamin_stalk"/>
</dbReference>
<dbReference type="InterPro" id="IPR045063">
    <property type="entry name" value="Dynamin_N"/>
</dbReference>
<dbReference type="PROSITE" id="PS51388">
    <property type="entry name" value="GED"/>
    <property type="match status" value="1"/>
</dbReference>
<dbReference type="eggNOG" id="KOG0446">
    <property type="taxonomic scope" value="Eukaryota"/>
</dbReference>
<dbReference type="GO" id="GO:0003924">
    <property type="term" value="F:GTPase activity"/>
    <property type="evidence" value="ECO:0007669"/>
    <property type="project" value="InterPro"/>
</dbReference>
<feature type="region of interest" description="Disordered" evidence="3">
    <location>
        <begin position="1"/>
        <end position="51"/>
    </location>
</feature>
<dbReference type="OMA" id="YIERENC"/>
<dbReference type="OrthoDB" id="5061070at2759"/>
<dbReference type="FunCoup" id="J0CYR1">
    <property type="interactions" value="95"/>
</dbReference>
<dbReference type="InterPro" id="IPR030381">
    <property type="entry name" value="G_DYNAMIN_dom"/>
</dbReference>
<dbReference type="Proteomes" id="UP000006514">
    <property type="component" value="Unassembled WGS sequence"/>
</dbReference>
<dbReference type="Gene3D" id="1.20.120.1240">
    <property type="entry name" value="Dynamin, middle domain"/>
    <property type="match status" value="1"/>
</dbReference>
<dbReference type="Pfam" id="PF01031">
    <property type="entry name" value="Dynamin_M"/>
    <property type="match status" value="1"/>
</dbReference>
<name>J0CYR1_AURST</name>
<evidence type="ECO:0000259" key="5">
    <source>
        <dbReference type="PROSITE" id="PS51718"/>
    </source>
</evidence>
<evidence type="ECO:0000259" key="4">
    <source>
        <dbReference type="PROSITE" id="PS51388"/>
    </source>
</evidence>
<dbReference type="SUPFAM" id="SSF52540">
    <property type="entry name" value="P-loop containing nucleoside triphosphate hydrolases"/>
    <property type="match status" value="1"/>
</dbReference>
<organism evidence="6 7">
    <name type="scientific">Auricularia subglabra (strain TFB-10046 / SS5)</name>
    <name type="common">White-rot fungus</name>
    <name type="synonym">Auricularia delicata (strain TFB10046)</name>
    <dbReference type="NCBI Taxonomy" id="717982"/>
    <lineage>
        <taxon>Eukaryota</taxon>
        <taxon>Fungi</taxon>
        <taxon>Dikarya</taxon>
        <taxon>Basidiomycota</taxon>
        <taxon>Agaricomycotina</taxon>
        <taxon>Agaricomycetes</taxon>
        <taxon>Auriculariales</taxon>
        <taxon>Auriculariaceae</taxon>
        <taxon>Auricularia</taxon>
    </lineage>
</organism>
<dbReference type="InterPro" id="IPR027417">
    <property type="entry name" value="P-loop_NTPase"/>
</dbReference>
<dbReference type="InterPro" id="IPR020850">
    <property type="entry name" value="GED_dom"/>
</dbReference>
<dbReference type="InParanoid" id="J0CYR1"/>
<dbReference type="Pfam" id="PF02212">
    <property type="entry name" value="GED"/>
    <property type="match status" value="1"/>
</dbReference>
<protein>
    <recommendedName>
        <fullName evidence="8">P-loop containing nucleoside triphosphate hydrolase protein</fullName>
    </recommendedName>
</protein>
<evidence type="ECO:0000313" key="7">
    <source>
        <dbReference type="Proteomes" id="UP000006514"/>
    </source>
</evidence>
<dbReference type="GO" id="GO:0005525">
    <property type="term" value="F:GTP binding"/>
    <property type="evidence" value="ECO:0007669"/>
    <property type="project" value="InterPro"/>
</dbReference>
<keyword evidence="2" id="KW-0342">GTP-binding</keyword>
<dbReference type="InterPro" id="IPR001401">
    <property type="entry name" value="Dynamin_GTPase"/>
</dbReference>
<accession>J0CYR1</accession>
<proteinExistence type="predicted"/>
<sequence>MSTGYTSAHSAPGSPSGTSLDFPSDPSSPIPGGKQPDAARNGRKQDFSNSSYARDRRELLQLLAKLHGTGIQNLLNLPQICVTGSQSVGKSSLIESIGGIKLPRESGTCTRCPMECRLEFAASSKWTCRVSLRIRDGDSLQEYPFGPDLTDPDEVENRLRQAQRALLRPTLQHDAFLDDSDLQIRAGNAMSFTDDCVCVHIRGPDVTDLHFYDLPGIIVNVQEGQDTSDIELVRSMVKRYIEKPGCIALLVVSCETDFENQVAGRLVREVDAGGFNTVGVLTKPDKTDAESAQRWQKINDAYKLQTGWFVVKLPSSQELREGISAEVARQRADAFFKTNEHWVDYALRHPAWIGTENLTDLPRIRDAVQKALVDSMNCLVELPAQLTADPTAEVFARITSFAQRVSIHVRGTAPLQVDRRGLVQQLYATYQEFKHDIRATAPAFDARKGHDDSGADVIEFGSDDEERAVHAPSVKIDEVMRTAIEARTRELPGNYPFSVKAHYIFSFLEEWEAPTFLCFERAFKIFCDEISHLVEEHFAQYTHGGLKSNVQAAISAQLQAIADQARVRLRADMLKETEDIHTQNDHYLASYKAKYLALYKQTRAGCPANRPSPLSAASHVQNALASLSNAGYTGVTKSDLGKLLPTDGLDPAFDIMAEVRAYFQVAYKRYIDSVPQCIEQTLIRAFDQQLSAAIVSDLGLFKAGARAKCETWVREPPAVAEERRELLARKKTLEQAQALLFRFG</sequence>
<keyword evidence="7" id="KW-1185">Reference proteome</keyword>
<dbReference type="Gene3D" id="3.40.50.300">
    <property type="entry name" value="P-loop containing nucleotide triphosphate hydrolases"/>
    <property type="match status" value="1"/>
</dbReference>
<dbReference type="InterPro" id="IPR003130">
    <property type="entry name" value="GED"/>
</dbReference>
<dbReference type="GO" id="GO:0016020">
    <property type="term" value="C:membrane"/>
    <property type="evidence" value="ECO:0007669"/>
    <property type="project" value="TreeGrafter"/>
</dbReference>
<dbReference type="PRINTS" id="PR00195">
    <property type="entry name" value="DYNAMIN"/>
</dbReference>
<evidence type="ECO:0000256" key="2">
    <source>
        <dbReference type="ARBA" id="ARBA00023134"/>
    </source>
</evidence>
<dbReference type="PROSITE" id="PS51718">
    <property type="entry name" value="G_DYNAMIN_2"/>
    <property type="match status" value="1"/>
</dbReference>
<dbReference type="GO" id="GO:0008017">
    <property type="term" value="F:microtubule binding"/>
    <property type="evidence" value="ECO:0007669"/>
    <property type="project" value="TreeGrafter"/>
</dbReference>
<evidence type="ECO:0000256" key="1">
    <source>
        <dbReference type="ARBA" id="ARBA00022741"/>
    </source>
</evidence>
<evidence type="ECO:0000256" key="3">
    <source>
        <dbReference type="SAM" id="MobiDB-lite"/>
    </source>
</evidence>
<dbReference type="GO" id="GO:0005737">
    <property type="term" value="C:cytoplasm"/>
    <property type="evidence" value="ECO:0007669"/>
    <property type="project" value="TreeGrafter"/>
</dbReference>
<evidence type="ECO:0000313" key="6">
    <source>
        <dbReference type="EMBL" id="EJD36453.1"/>
    </source>
</evidence>